<evidence type="ECO:0000256" key="6">
    <source>
        <dbReference type="SAM" id="MobiDB-lite"/>
    </source>
</evidence>
<gene>
    <name evidence="9" type="ORF">C9I47_2239</name>
</gene>
<dbReference type="KEGG" id="lmb:C9I47_2239"/>
<protein>
    <recommendedName>
        <fullName evidence="8">Sulfatase N-terminal domain-containing protein</fullName>
    </recommendedName>
</protein>
<reference evidence="9 10" key="1">
    <citation type="submission" date="2018-05" db="EMBL/GenBank/DDBJ databases">
        <title>The complete genome of Lysobacter maris HZ9B, a marine bacterium antagonistic against terrestrial plant pathogens.</title>
        <authorList>
            <person name="Zhang X.-Q."/>
        </authorList>
    </citation>
    <scope>NUCLEOTIDE SEQUENCE [LARGE SCALE GENOMIC DNA]</scope>
    <source>
        <strain evidence="9 10">HZ9B</strain>
    </source>
</reference>
<evidence type="ECO:0000256" key="4">
    <source>
        <dbReference type="ARBA" id="ARBA00022989"/>
    </source>
</evidence>
<dbReference type="InterPro" id="IPR050448">
    <property type="entry name" value="OpgB/LTA_synthase_biosynth"/>
</dbReference>
<evidence type="ECO:0000256" key="3">
    <source>
        <dbReference type="ARBA" id="ARBA00022692"/>
    </source>
</evidence>
<name>A0A2U9T8M3_9GAMM</name>
<dbReference type="PANTHER" id="PTHR47371:SF3">
    <property type="entry name" value="PHOSPHOGLYCEROL TRANSFERASE I"/>
    <property type="match status" value="1"/>
</dbReference>
<proteinExistence type="predicted"/>
<feature type="region of interest" description="Disordered" evidence="6">
    <location>
        <begin position="240"/>
        <end position="259"/>
    </location>
</feature>
<evidence type="ECO:0000259" key="8">
    <source>
        <dbReference type="Pfam" id="PF00884"/>
    </source>
</evidence>
<comment type="subcellular location">
    <subcellularLocation>
        <location evidence="1">Cell membrane</location>
        <topology evidence="1">Multi-pass membrane protein</topology>
    </subcellularLocation>
</comment>
<feature type="domain" description="Sulfatase N-terminal" evidence="8">
    <location>
        <begin position="263"/>
        <end position="559"/>
    </location>
</feature>
<dbReference type="PANTHER" id="PTHR47371">
    <property type="entry name" value="LIPOTEICHOIC ACID SYNTHASE"/>
    <property type="match status" value="1"/>
</dbReference>
<keyword evidence="10" id="KW-1185">Reference proteome</keyword>
<organism evidence="9 10">
    <name type="scientific">Marilutibacter maris</name>
    <dbReference type="NCBI Taxonomy" id="1605891"/>
    <lineage>
        <taxon>Bacteria</taxon>
        <taxon>Pseudomonadati</taxon>
        <taxon>Pseudomonadota</taxon>
        <taxon>Gammaproteobacteria</taxon>
        <taxon>Lysobacterales</taxon>
        <taxon>Lysobacteraceae</taxon>
        <taxon>Marilutibacter</taxon>
    </lineage>
</organism>
<evidence type="ECO:0000256" key="7">
    <source>
        <dbReference type="SAM" id="Phobius"/>
    </source>
</evidence>
<dbReference type="SUPFAM" id="SSF53649">
    <property type="entry name" value="Alkaline phosphatase-like"/>
    <property type="match status" value="1"/>
</dbReference>
<keyword evidence="3 7" id="KW-0812">Transmembrane</keyword>
<dbReference type="InterPro" id="IPR017850">
    <property type="entry name" value="Alkaline_phosphatase_core_sf"/>
</dbReference>
<feature type="transmembrane region" description="Helical" evidence="7">
    <location>
        <begin position="41"/>
        <end position="63"/>
    </location>
</feature>
<sequence length="650" mass="70447">MDGVIVTRFHRLAFLVALYLAYLAVLFLIPDIWNRAEPGRIVARLIVPAIELSMLGLVCAGFSRMALGRERRWPWVLGSGLVAVAVAIVYLAQIYSIRISNNFVSVLALQNADSAAFVQSPQLKLGVVGAIVWAGLFSVGTAVAVSVPRSFTRAMSESWRPGVFRLALGVSVVLFLYLVTLQDKNQRMEPGFRQAPLVNLVSSLYRASRSDEAVVAAGVSEPVSVSECYTFPGNGEGAPYPFQRHAGSQAGRGADQGDAPSRPNVIVIFAEGMSARMIGAYGGRYPGLTPNIDRLSRESMRVDNYYNHTAATFRGLIGQLSSGYSHAGGGGAGGWVKSGADGALSRIHRQTLPRVLGDYGYESHFLAPHKQNRPIIGMLKSLGFDRVHSSESTTGELLGGRSRERAGTGALDDVSLFRGLVSLLKSRQAAGTDKPLFLATYNIGTHAFLRRAEGEQVFDGHDSPVLDKFLNFDIALGEFLDYFERSPYRDNTLLVFTSDHATYPEPAYREVAGEGLKPVFVDRIPLLVRAPGSELPARMDAHGRNSLDLTPTVLELIGVQPRTDSFLGTSLFQPRNLASSVTALGSNYFLTTAQGVFGMDEVPEKDRASFHCGVNVVRRFYQAERENRIFEPSPSAVAAERAAGVGASSH</sequence>
<dbReference type="GO" id="GO:0005886">
    <property type="term" value="C:plasma membrane"/>
    <property type="evidence" value="ECO:0007669"/>
    <property type="project" value="UniProtKB-SubCell"/>
</dbReference>
<feature type="transmembrane region" description="Helical" evidence="7">
    <location>
        <begin position="75"/>
        <end position="95"/>
    </location>
</feature>
<feature type="transmembrane region" description="Helical" evidence="7">
    <location>
        <begin position="12"/>
        <end position="29"/>
    </location>
</feature>
<dbReference type="Proteomes" id="UP000249447">
    <property type="component" value="Chromosome"/>
</dbReference>
<keyword evidence="5 7" id="KW-0472">Membrane</keyword>
<accession>A0A2U9T8M3</accession>
<dbReference type="AlphaFoldDB" id="A0A2U9T8M3"/>
<dbReference type="EMBL" id="CP029843">
    <property type="protein sequence ID" value="AWV07922.1"/>
    <property type="molecule type" value="Genomic_DNA"/>
</dbReference>
<evidence type="ECO:0000313" key="9">
    <source>
        <dbReference type="EMBL" id="AWV07922.1"/>
    </source>
</evidence>
<dbReference type="Gene3D" id="3.40.720.10">
    <property type="entry name" value="Alkaline Phosphatase, subunit A"/>
    <property type="match status" value="1"/>
</dbReference>
<evidence type="ECO:0000256" key="1">
    <source>
        <dbReference type="ARBA" id="ARBA00004651"/>
    </source>
</evidence>
<dbReference type="CDD" id="cd16015">
    <property type="entry name" value="LTA_synthase"/>
    <property type="match status" value="1"/>
</dbReference>
<dbReference type="Pfam" id="PF00884">
    <property type="entry name" value="Sulfatase"/>
    <property type="match status" value="1"/>
</dbReference>
<evidence type="ECO:0000256" key="5">
    <source>
        <dbReference type="ARBA" id="ARBA00023136"/>
    </source>
</evidence>
<keyword evidence="2" id="KW-1003">Cell membrane</keyword>
<feature type="transmembrane region" description="Helical" evidence="7">
    <location>
        <begin position="130"/>
        <end position="151"/>
    </location>
</feature>
<keyword evidence="4 7" id="KW-1133">Transmembrane helix</keyword>
<evidence type="ECO:0000256" key="2">
    <source>
        <dbReference type="ARBA" id="ARBA00022475"/>
    </source>
</evidence>
<evidence type="ECO:0000313" key="10">
    <source>
        <dbReference type="Proteomes" id="UP000249447"/>
    </source>
</evidence>
<feature type="transmembrane region" description="Helical" evidence="7">
    <location>
        <begin position="163"/>
        <end position="180"/>
    </location>
</feature>
<dbReference type="InterPro" id="IPR000917">
    <property type="entry name" value="Sulfatase_N"/>
</dbReference>